<dbReference type="InterPro" id="IPR052895">
    <property type="entry name" value="HetReg/Transcr_Mod"/>
</dbReference>
<reference evidence="2 3" key="1">
    <citation type="journal article" date="2013" name="PLoS Genet.">
        <title>Comparative genome structure, secondary metabolite, and effector coding capacity across Cochliobolus pathogens.</title>
        <authorList>
            <person name="Condon B.J."/>
            <person name="Leng Y."/>
            <person name="Wu D."/>
            <person name="Bushley K.E."/>
            <person name="Ohm R.A."/>
            <person name="Otillar R."/>
            <person name="Martin J."/>
            <person name="Schackwitz W."/>
            <person name="Grimwood J."/>
            <person name="MohdZainudin N."/>
            <person name="Xue C."/>
            <person name="Wang R."/>
            <person name="Manning V.A."/>
            <person name="Dhillon B."/>
            <person name="Tu Z.J."/>
            <person name="Steffenson B.J."/>
            <person name="Salamov A."/>
            <person name="Sun H."/>
            <person name="Lowry S."/>
            <person name="LaButti K."/>
            <person name="Han J."/>
            <person name="Copeland A."/>
            <person name="Lindquist E."/>
            <person name="Barry K."/>
            <person name="Schmutz J."/>
            <person name="Baker S.E."/>
            <person name="Ciuffetti L.M."/>
            <person name="Grigoriev I.V."/>
            <person name="Zhong S."/>
            <person name="Turgeon B.G."/>
        </authorList>
    </citation>
    <scope>NUCLEOTIDE SEQUENCE [LARGE SCALE GENOMIC DNA]</scope>
    <source>
        <strain evidence="2 3">26-R-13</strain>
    </source>
</reference>
<dbReference type="GeneID" id="19149759"/>
<dbReference type="EMBL" id="KI964713">
    <property type="protein sequence ID" value="EUC30135.1"/>
    <property type="molecule type" value="Genomic_DNA"/>
</dbReference>
<dbReference type="Pfam" id="PF06985">
    <property type="entry name" value="HET"/>
    <property type="match status" value="1"/>
</dbReference>
<dbReference type="OrthoDB" id="194358at2759"/>
<feature type="domain" description="Heterokaryon incompatibility" evidence="1">
    <location>
        <begin position="69"/>
        <end position="166"/>
    </location>
</feature>
<dbReference type="STRING" id="930089.W6XXW8"/>
<sequence>MELGDFPESADPNATGIRSTTIYDVPIFEYQPLDETKQQIRLLRLLKTSTSEKLRCDIVIHDLDTLPKYRALSYVWGCPQPTYPLLIQGKCLHIRQNLHRFLHEYTGANRSAVNRYRPPSYGNHDESGELLWVDQICIDQSNVRERNHQVNLMSRIYKQCKSVITW</sequence>
<dbReference type="HOGENOM" id="CLU_004184_6_2_1"/>
<keyword evidence="3" id="KW-1185">Reference proteome</keyword>
<dbReference type="AlphaFoldDB" id="W6XXW8"/>
<dbReference type="PANTHER" id="PTHR24148:SF73">
    <property type="entry name" value="HET DOMAIN PROTEIN (AFU_ORTHOLOGUE AFUA_8G01020)"/>
    <property type="match status" value="1"/>
</dbReference>
<proteinExistence type="predicted"/>
<organism evidence="2 3">
    <name type="scientific">Cochliobolus carbonum (strain 26-R-13)</name>
    <name type="common">Maize leaf spot fungus</name>
    <name type="synonym">Bipolaris zeicola</name>
    <dbReference type="NCBI Taxonomy" id="930089"/>
    <lineage>
        <taxon>Eukaryota</taxon>
        <taxon>Fungi</taxon>
        <taxon>Dikarya</taxon>
        <taxon>Ascomycota</taxon>
        <taxon>Pezizomycotina</taxon>
        <taxon>Dothideomycetes</taxon>
        <taxon>Pleosporomycetidae</taxon>
        <taxon>Pleosporales</taxon>
        <taxon>Pleosporineae</taxon>
        <taxon>Pleosporaceae</taxon>
        <taxon>Bipolaris</taxon>
    </lineage>
</organism>
<dbReference type="PANTHER" id="PTHR24148">
    <property type="entry name" value="ANKYRIN REPEAT DOMAIN-CONTAINING PROTEIN 39 HOMOLOG-RELATED"/>
    <property type="match status" value="1"/>
</dbReference>
<protein>
    <recommendedName>
        <fullName evidence="1">Heterokaryon incompatibility domain-containing protein</fullName>
    </recommendedName>
</protein>
<name>W6XXW8_COCC2</name>
<dbReference type="RefSeq" id="XP_007715551.1">
    <property type="nucleotide sequence ID" value="XM_007717361.1"/>
</dbReference>
<dbReference type="InterPro" id="IPR010730">
    <property type="entry name" value="HET"/>
</dbReference>
<dbReference type="KEGG" id="bze:COCCADRAFT_43920"/>
<evidence type="ECO:0000313" key="2">
    <source>
        <dbReference type="EMBL" id="EUC30135.1"/>
    </source>
</evidence>
<evidence type="ECO:0000313" key="3">
    <source>
        <dbReference type="Proteomes" id="UP000053841"/>
    </source>
</evidence>
<dbReference type="Proteomes" id="UP000053841">
    <property type="component" value="Unassembled WGS sequence"/>
</dbReference>
<accession>W6XXW8</accession>
<gene>
    <name evidence="2" type="ORF">COCCADRAFT_43920</name>
</gene>
<evidence type="ECO:0000259" key="1">
    <source>
        <dbReference type="Pfam" id="PF06985"/>
    </source>
</evidence>
<feature type="non-terminal residue" evidence="2">
    <location>
        <position position="166"/>
    </location>
</feature>